<evidence type="ECO:0000256" key="1">
    <source>
        <dbReference type="ARBA" id="ARBA00022679"/>
    </source>
</evidence>
<dbReference type="PANTHER" id="PTHR10291">
    <property type="entry name" value="DEHYDRODOLICHYL DIPHOSPHATE SYNTHASE FAMILY MEMBER"/>
    <property type="match status" value="1"/>
</dbReference>
<dbReference type="GO" id="GO:0005829">
    <property type="term" value="C:cytosol"/>
    <property type="evidence" value="ECO:0007669"/>
    <property type="project" value="TreeGrafter"/>
</dbReference>
<dbReference type="AlphaFoldDB" id="X1V8L2"/>
<evidence type="ECO:0008006" key="3">
    <source>
        <dbReference type="Google" id="ProtNLM"/>
    </source>
</evidence>
<dbReference type="GO" id="GO:0000287">
    <property type="term" value="F:magnesium ion binding"/>
    <property type="evidence" value="ECO:0007669"/>
    <property type="project" value="TreeGrafter"/>
</dbReference>
<evidence type="ECO:0000313" key="2">
    <source>
        <dbReference type="EMBL" id="GAJ12707.1"/>
    </source>
</evidence>
<name>X1V8L2_9ZZZZ</name>
<comment type="caution">
    <text evidence="2">The sequence shown here is derived from an EMBL/GenBank/DDBJ whole genome shotgun (WGS) entry which is preliminary data.</text>
</comment>
<dbReference type="PANTHER" id="PTHR10291:SF0">
    <property type="entry name" value="DEHYDRODOLICHYL DIPHOSPHATE SYNTHASE 2"/>
    <property type="match status" value="1"/>
</dbReference>
<gene>
    <name evidence="2" type="ORF">S12H4_54735</name>
</gene>
<accession>X1V8L2</accession>
<proteinExistence type="predicted"/>
<dbReference type="SUPFAM" id="SSF64005">
    <property type="entry name" value="Undecaprenyl diphosphate synthase"/>
    <property type="match status" value="1"/>
</dbReference>
<dbReference type="GO" id="GO:0030145">
    <property type="term" value="F:manganese ion binding"/>
    <property type="evidence" value="ECO:0007669"/>
    <property type="project" value="TreeGrafter"/>
</dbReference>
<feature type="non-terminal residue" evidence="2">
    <location>
        <position position="108"/>
    </location>
</feature>
<dbReference type="Gene3D" id="3.40.1180.10">
    <property type="entry name" value="Decaprenyl diphosphate synthase-like"/>
    <property type="match status" value="1"/>
</dbReference>
<organism evidence="2">
    <name type="scientific">marine sediment metagenome</name>
    <dbReference type="NCBI Taxonomy" id="412755"/>
    <lineage>
        <taxon>unclassified sequences</taxon>
        <taxon>metagenomes</taxon>
        <taxon>ecological metagenomes</taxon>
    </lineage>
</organism>
<dbReference type="InterPro" id="IPR036424">
    <property type="entry name" value="UPP_synth-like_sf"/>
</dbReference>
<reference evidence="2" key="1">
    <citation type="journal article" date="2014" name="Front. Microbiol.">
        <title>High frequency of phylogenetically diverse reductive dehalogenase-homologous genes in deep subseafloor sedimentary metagenomes.</title>
        <authorList>
            <person name="Kawai M."/>
            <person name="Futagami T."/>
            <person name="Toyoda A."/>
            <person name="Takaki Y."/>
            <person name="Nishi S."/>
            <person name="Hori S."/>
            <person name="Arai W."/>
            <person name="Tsubouchi T."/>
            <person name="Morono Y."/>
            <person name="Uchiyama I."/>
            <person name="Ito T."/>
            <person name="Fujiyama A."/>
            <person name="Inagaki F."/>
            <person name="Takami H."/>
        </authorList>
    </citation>
    <scope>NUCLEOTIDE SEQUENCE</scope>
    <source>
        <strain evidence="2">Expedition CK06-06</strain>
    </source>
</reference>
<protein>
    <recommendedName>
        <fullName evidence="3">Di-trans,poly-cis-decaprenylcistransferase</fullName>
    </recommendedName>
</protein>
<dbReference type="Pfam" id="PF01255">
    <property type="entry name" value="Prenyltransf"/>
    <property type="match status" value="1"/>
</dbReference>
<dbReference type="InterPro" id="IPR001441">
    <property type="entry name" value="UPP_synth-like"/>
</dbReference>
<dbReference type="EMBL" id="BARW01035029">
    <property type="protein sequence ID" value="GAJ12707.1"/>
    <property type="molecule type" value="Genomic_DNA"/>
</dbReference>
<sequence length="108" mass="12513">MNNLPNHIAILMDGNRRWAQQRGLPILKGYRAGLKSIRSTGKYLANHQVKYLTVYGFSTENWNRAPDELEGLFHLFTEMLNKESPELNRRGVRLRHLGRLDGLPPDMQ</sequence>
<keyword evidence="1" id="KW-0808">Transferase</keyword>
<dbReference type="GO" id="GO:0008834">
    <property type="term" value="F:ditrans,polycis-undecaprenyl-diphosphate synthase [(2E,6E)-farnesyl-diphosphate specific] activity"/>
    <property type="evidence" value="ECO:0007669"/>
    <property type="project" value="TreeGrafter"/>
</dbReference>
<dbReference type="GO" id="GO:0016094">
    <property type="term" value="P:polyprenol biosynthetic process"/>
    <property type="evidence" value="ECO:0007669"/>
    <property type="project" value="TreeGrafter"/>
</dbReference>